<dbReference type="RefSeq" id="WP_185676357.1">
    <property type="nucleotide sequence ID" value="NZ_JACHVB010000035.1"/>
</dbReference>
<sequence length="130" mass="14113">MSEGPVFLTATQVEAFHALALELHGGSEGLRERSLFESAVAQAQNVYWYGHGDLYDIAAAYCFHLAQAQAFLDGNKRTAVAAALTFLKLNGINTGINLTAPLYRALIEIAKHRLDRDGLAQRLRELLGGG</sequence>
<dbReference type="PANTHER" id="PTHR39426">
    <property type="entry name" value="HOMOLOGY TO DEATH-ON-CURING PROTEIN OF PHAGE P1"/>
    <property type="match status" value="1"/>
</dbReference>
<dbReference type="InterPro" id="IPR053737">
    <property type="entry name" value="Type_II_TA_Toxin"/>
</dbReference>
<feature type="domain" description="Fido" evidence="1">
    <location>
        <begin position="8"/>
        <end position="125"/>
    </location>
</feature>
<name>A0A842HIR4_9BACT</name>
<keyword evidence="3" id="KW-1185">Reference proteome</keyword>
<accession>A0A842HIR4</accession>
<dbReference type="SUPFAM" id="SSF140931">
    <property type="entry name" value="Fic-like"/>
    <property type="match status" value="1"/>
</dbReference>
<protein>
    <submittedName>
        <fullName evidence="2">Type II toxin-antitoxin system death-on-curing family toxin</fullName>
    </submittedName>
</protein>
<dbReference type="InterPro" id="IPR003812">
    <property type="entry name" value="Fido"/>
</dbReference>
<organism evidence="2 3">
    <name type="scientific">Ruficoccus amylovorans</name>
    <dbReference type="NCBI Taxonomy" id="1804625"/>
    <lineage>
        <taxon>Bacteria</taxon>
        <taxon>Pseudomonadati</taxon>
        <taxon>Verrucomicrobiota</taxon>
        <taxon>Opitutia</taxon>
        <taxon>Puniceicoccales</taxon>
        <taxon>Cerasicoccaceae</taxon>
        <taxon>Ruficoccus</taxon>
    </lineage>
</organism>
<dbReference type="Pfam" id="PF02661">
    <property type="entry name" value="Fic"/>
    <property type="match status" value="1"/>
</dbReference>
<dbReference type="PROSITE" id="PS51459">
    <property type="entry name" value="FIDO"/>
    <property type="match status" value="1"/>
</dbReference>
<dbReference type="PANTHER" id="PTHR39426:SF1">
    <property type="entry name" value="HOMOLOGY TO DEATH-ON-CURING PROTEIN OF PHAGE P1"/>
    <property type="match status" value="1"/>
</dbReference>
<dbReference type="Proteomes" id="UP000546464">
    <property type="component" value="Unassembled WGS sequence"/>
</dbReference>
<dbReference type="EMBL" id="JACHVB010000035">
    <property type="protein sequence ID" value="MBC2595407.1"/>
    <property type="molecule type" value="Genomic_DNA"/>
</dbReference>
<comment type="caution">
    <text evidence="2">The sequence shown here is derived from an EMBL/GenBank/DDBJ whole genome shotgun (WGS) entry which is preliminary data.</text>
</comment>
<dbReference type="GO" id="GO:0016301">
    <property type="term" value="F:kinase activity"/>
    <property type="evidence" value="ECO:0007669"/>
    <property type="project" value="InterPro"/>
</dbReference>
<dbReference type="PIRSF" id="PIRSF018297">
    <property type="entry name" value="Doc"/>
    <property type="match status" value="1"/>
</dbReference>
<evidence type="ECO:0000313" key="2">
    <source>
        <dbReference type="EMBL" id="MBC2595407.1"/>
    </source>
</evidence>
<proteinExistence type="predicted"/>
<dbReference type="NCBIfam" id="TIGR01550">
    <property type="entry name" value="DOC_P1"/>
    <property type="match status" value="1"/>
</dbReference>
<dbReference type="Gene3D" id="1.20.120.1870">
    <property type="entry name" value="Fic/DOC protein, Fido domain"/>
    <property type="match status" value="1"/>
</dbReference>
<evidence type="ECO:0000259" key="1">
    <source>
        <dbReference type="PROSITE" id="PS51459"/>
    </source>
</evidence>
<gene>
    <name evidence="2" type="ORF">H5P28_14155</name>
</gene>
<evidence type="ECO:0000313" key="3">
    <source>
        <dbReference type="Proteomes" id="UP000546464"/>
    </source>
</evidence>
<reference evidence="2 3" key="1">
    <citation type="submission" date="2020-07" db="EMBL/GenBank/DDBJ databases">
        <authorList>
            <person name="Feng X."/>
        </authorList>
    </citation>
    <scope>NUCLEOTIDE SEQUENCE [LARGE SCALE GENOMIC DNA]</scope>
    <source>
        <strain evidence="2 3">JCM31066</strain>
    </source>
</reference>
<dbReference type="AlphaFoldDB" id="A0A842HIR4"/>
<dbReference type="InterPro" id="IPR006440">
    <property type="entry name" value="Doc"/>
</dbReference>
<dbReference type="InterPro" id="IPR036597">
    <property type="entry name" value="Fido-like_dom_sf"/>
</dbReference>